<reference evidence="1 2" key="1">
    <citation type="submission" date="2016-06" db="EMBL/GenBank/DDBJ databases">
        <authorList>
            <person name="Kjaerup R.B."/>
            <person name="Dalgaard T.S."/>
            <person name="Juul-Madsen H.R."/>
        </authorList>
    </citation>
    <scope>NUCLEOTIDE SEQUENCE [LARGE SCALE GENOMIC DNA]</scope>
    <source>
        <strain evidence="1 2">373-A1</strain>
    </source>
</reference>
<dbReference type="Gene3D" id="3.30.160.170">
    <property type="entry name" value="FlaG-like"/>
    <property type="match status" value="1"/>
</dbReference>
<dbReference type="PANTHER" id="PTHR37166">
    <property type="entry name" value="PROTEIN FLAG"/>
    <property type="match status" value="1"/>
</dbReference>
<dbReference type="RefSeq" id="WP_027099496.1">
    <property type="nucleotide sequence ID" value="NZ_CAXSZC010000003.1"/>
</dbReference>
<dbReference type="eggNOG" id="COG1334">
    <property type="taxonomic scope" value="Bacteria"/>
</dbReference>
<dbReference type="SUPFAM" id="SSF160214">
    <property type="entry name" value="FlaG-like"/>
    <property type="match status" value="1"/>
</dbReference>
<evidence type="ECO:0000313" key="1">
    <source>
        <dbReference type="EMBL" id="OBY12194.1"/>
    </source>
</evidence>
<protein>
    <recommendedName>
        <fullName evidence="3">Flagellar biosynthesis protein FlaG</fullName>
    </recommendedName>
</protein>
<dbReference type="PANTHER" id="PTHR37166:SF1">
    <property type="entry name" value="PROTEIN FLAG"/>
    <property type="match status" value="1"/>
</dbReference>
<dbReference type="InterPro" id="IPR035924">
    <property type="entry name" value="FlaG-like_sf"/>
</dbReference>
<dbReference type="AlphaFoldDB" id="A0A174S663"/>
<gene>
    <name evidence="1" type="ORF">CP373A1_00965</name>
</gene>
<dbReference type="Proteomes" id="UP000092714">
    <property type="component" value="Unassembled WGS sequence"/>
</dbReference>
<dbReference type="EMBL" id="MAPZ01000009">
    <property type="protein sequence ID" value="OBY12194.1"/>
    <property type="molecule type" value="Genomic_DNA"/>
</dbReference>
<accession>A0A174S663</accession>
<sequence>MEIQVIGQGGQTNLNVIKPNMEVNNVEKEFNTNSEDENRYTKENLNKAIKKLNGFLKDDNAYAEYNVHEKFGDIMIKIVDKDTKEVLVEVPPKKILDMIAKLCEISGVVFDKKA</sequence>
<comment type="caution">
    <text evidence="1">The sequence shown here is derived from an EMBL/GenBank/DDBJ whole genome shotgun (WGS) entry which is preliminary data.</text>
</comment>
<proteinExistence type="predicted"/>
<dbReference type="OrthoDB" id="9799867at2"/>
<evidence type="ECO:0000313" key="2">
    <source>
        <dbReference type="Proteomes" id="UP000092714"/>
    </source>
</evidence>
<dbReference type="Pfam" id="PF03646">
    <property type="entry name" value="FlaG"/>
    <property type="match status" value="1"/>
</dbReference>
<dbReference type="GeneID" id="42777343"/>
<name>A0A174S663_9CLOT</name>
<evidence type="ECO:0008006" key="3">
    <source>
        <dbReference type="Google" id="ProtNLM"/>
    </source>
</evidence>
<organism evidence="1 2">
    <name type="scientific">Clostridium paraputrificum</name>
    <dbReference type="NCBI Taxonomy" id="29363"/>
    <lineage>
        <taxon>Bacteria</taxon>
        <taxon>Bacillati</taxon>
        <taxon>Bacillota</taxon>
        <taxon>Clostridia</taxon>
        <taxon>Eubacteriales</taxon>
        <taxon>Clostridiaceae</taxon>
        <taxon>Clostridium</taxon>
    </lineage>
</organism>
<dbReference type="InterPro" id="IPR005186">
    <property type="entry name" value="FlaG"/>
</dbReference>
<keyword evidence="2" id="KW-1185">Reference proteome</keyword>